<dbReference type="AlphaFoldDB" id="A0A6A5ZY16"/>
<reference evidence="2" key="1">
    <citation type="journal article" date="2020" name="Stud. Mycol.">
        <title>101 Dothideomycetes genomes: a test case for predicting lifestyles and emergence of pathogens.</title>
        <authorList>
            <person name="Haridas S."/>
            <person name="Albert R."/>
            <person name="Binder M."/>
            <person name="Bloem J."/>
            <person name="Labutti K."/>
            <person name="Salamov A."/>
            <person name="Andreopoulos B."/>
            <person name="Baker S."/>
            <person name="Barry K."/>
            <person name="Bills G."/>
            <person name="Bluhm B."/>
            <person name="Cannon C."/>
            <person name="Castanera R."/>
            <person name="Culley D."/>
            <person name="Daum C."/>
            <person name="Ezra D."/>
            <person name="Gonzalez J."/>
            <person name="Henrissat B."/>
            <person name="Kuo A."/>
            <person name="Liang C."/>
            <person name="Lipzen A."/>
            <person name="Lutzoni F."/>
            <person name="Magnuson J."/>
            <person name="Mondo S."/>
            <person name="Nolan M."/>
            <person name="Ohm R."/>
            <person name="Pangilinan J."/>
            <person name="Park H.-J."/>
            <person name="Ramirez L."/>
            <person name="Alfaro M."/>
            <person name="Sun H."/>
            <person name="Tritt A."/>
            <person name="Yoshinaga Y."/>
            <person name="Zwiers L.-H."/>
            <person name="Turgeon B."/>
            <person name="Goodwin S."/>
            <person name="Spatafora J."/>
            <person name="Crous P."/>
            <person name="Grigoriev I."/>
        </authorList>
    </citation>
    <scope>NUCLEOTIDE SEQUENCE</scope>
    <source>
        <strain evidence="2">CBS 627.86</strain>
    </source>
</reference>
<sequence>MSGPSNLPADPVRTDPSGNAPANAPADGAANTSGNISANDDTCCRLPESNNMFRTFHAAILDVFGEHEEKARQHMKQLDEAMTGSTKYDPDKEAEALQQMLIDKTREDLLNLTTLMENTLLKHDYEVREGPPALTSDSSSVSSS</sequence>
<proteinExistence type="predicted"/>
<organism evidence="2 3">
    <name type="scientific">Lophiotrema nucula</name>
    <dbReference type="NCBI Taxonomy" id="690887"/>
    <lineage>
        <taxon>Eukaryota</taxon>
        <taxon>Fungi</taxon>
        <taxon>Dikarya</taxon>
        <taxon>Ascomycota</taxon>
        <taxon>Pezizomycotina</taxon>
        <taxon>Dothideomycetes</taxon>
        <taxon>Pleosporomycetidae</taxon>
        <taxon>Pleosporales</taxon>
        <taxon>Lophiotremataceae</taxon>
        <taxon>Lophiotrema</taxon>
    </lineage>
</organism>
<evidence type="ECO:0000313" key="3">
    <source>
        <dbReference type="Proteomes" id="UP000799770"/>
    </source>
</evidence>
<evidence type="ECO:0000313" key="2">
    <source>
        <dbReference type="EMBL" id="KAF2123201.1"/>
    </source>
</evidence>
<protein>
    <submittedName>
        <fullName evidence="2">Uncharacterized protein</fullName>
    </submittedName>
</protein>
<name>A0A6A5ZY16_9PLEO</name>
<accession>A0A6A5ZY16</accession>
<evidence type="ECO:0000256" key="1">
    <source>
        <dbReference type="SAM" id="MobiDB-lite"/>
    </source>
</evidence>
<feature type="region of interest" description="Disordered" evidence="1">
    <location>
        <begin position="1"/>
        <end position="43"/>
    </location>
</feature>
<dbReference type="EMBL" id="ML977310">
    <property type="protein sequence ID" value="KAF2123201.1"/>
    <property type="molecule type" value="Genomic_DNA"/>
</dbReference>
<dbReference type="Proteomes" id="UP000799770">
    <property type="component" value="Unassembled WGS sequence"/>
</dbReference>
<keyword evidence="3" id="KW-1185">Reference proteome</keyword>
<gene>
    <name evidence="2" type="ORF">BDV96DRAFT_593642</name>
</gene>
<feature type="compositionally biased region" description="Low complexity" evidence="1">
    <location>
        <begin position="15"/>
        <end position="31"/>
    </location>
</feature>